<proteinExistence type="predicted"/>
<protein>
    <submittedName>
        <fullName evidence="1">Uncharacterized protein</fullName>
    </submittedName>
</protein>
<accession>U1N8E8</accession>
<dbReference type="AlphaFoldDB" id="U1N8E8"/>
<dbReference type="EMBL" id="KE356560">
    <property type="protein sequence ID" value="ERG93000.1"/>
    <property type="molecule type" value="Genomic_DNA"/>
</dbReference>
<dbReference type="Proteomes" id="UP000030649">
    <property type="component" value="Unassembled WGS sequence"/>
</dbReference>
<organism evidence="1 2">
    <name type="scientific">Haloquadratum walsbyi J07HQW1</name>
    <dbReference type="NCBI Taxonomy" id="1238424"/>
    <lineage>
        <taxon>Archaea</taxon>
        <taxon>Methanobacteriati</taxon>
        <taxon>Methanobacteriota</taxon>
        <taxon>Stenosarchaea group</taxon>
        <taxon>Halobacteria</taxon>
        <taxon>Halobacteriales</taxon>
        <taxon>Haloferacaceae</taxon>
        <taxon>Haloquadratum</taxon>
    </lineage>
</organism>
<evidence type="ECO:0000313" key="2">
    <source>
        <dbReference type="Proteomes" id="UP000030649"/>
    </source>
</evidence>
<name>U1N8E8_9EURY</name>
<sequence>MLSLSTAGIKSCETIRESNRNNSDCNLCINLADGYDVFFGGPLSLCIPCAATRSVDADTVDRYNVSSAESRPSQQKLTPPLTVIRENARFDHGSLRGGSE</sequence>
<gene>
    <name evidence="1" type="ORF">J07HQW1_03053</name>
</gene>
<reference evidence="1 2" key="1">
    <citation type="journal article" date="2013" name="PLoS ONE">
        <title>Assembly-driven community genomics of a hypersaline microbial ecosystem.</title>
        <authorList>
            <person name="Podell S."/>
            <person name="Ugalde J.A."/>
            <person name="Narasingarao P."/>
            <person name="Banfield J.F."/>
            <person name="Heidelberg K.B."/>
            <person name="Allen E.E."/>
        </authorList>
    </citation>
    <scope>NUCLEOTIDE SEQUENCE [LARGE SCALE GENOMIC DNA]</scope>
    <source>
        <strain evidence="2">J07HQW1</strain>
    </source>
</reference>
<dbReference type="HOGENOM" id="CLU_180504_0_0_2"/>
<evidence type="ECO:0000313" key="1">
    <source>
        <dbReference type="EMBL" id="ERG93000.1"/>
    </source>
</evidence>
<dbReference type="STRING" id="1238424.J07HQW1_03053"/>